<name>A0ABY5NII0_9MICO</name>
<dbReference type="EMBL" id="CP091139">
    <property type="protein sequence ID" value="UUT34967.1"/>
    <property type="molecule type" value="Genomic_DNA"/>
</dbReference>
<dbReference type="RefSeq" id="WP_259611505.1">
    <property type="nucleotide sequence ID" value="NZ_CP091139.2"/>
</dbReference>
<evidence type="ECO:0000313" key="1">
    <source>
        <dbReference type="EMBL" id="UUT34967.1"/>
    </source>
</evidence>
<gene>
    <name evidence="1" type="ORF">L2X98_31885</name>
</gene>
<evidence type="ECO:0000313" key="2">
    <source>
        <dbReference type="Proteomes" id="UP001054811"/>
    </source>
</evidence>
<proteinExistence type="predicted"/>
<organism evidence="1 2">
    <name type="scientific">Microbacterium elymi</name>
    <dbReference type="NCBI Taxonomy" id="2909587"/>
    <lineage>
        <taxon>Bacteria</taxon>
        <taxon>Bacillati</taxon>
        <taxon>Actinomycetota</taxon>
        <taxon>Actinomycetes</taxon>
        <taxon>Micrococcales</taxon>
        <taxon>Microbacteriaceae</taxon>
        <taxon>Microbacterium</taxon>
    </lineage>
</organism>
<protein>
    <submittedName>
        <fullName evidence="1">Uncharacterized protein</fullName>
    </submittedName>
</protein>
<keyword evidence="2" id="KW-1185">Reference proteome</keyword>
<accession>A0ABY5NII0</accession>
<dbReference type="Proteomes" id="UP001054811">
    <property type="component" value="Chromosome"/>
</dbReference>
<reference evidence="1" key="1">
    <citation type="submission" date="2022-01" db="EMBL/GenBank/DDBJ databases">
        <title>Microbacterium eymi and Microbacterium rhizovicinus sp. nov., isolated from the rhizospheric soil of Elymus tsukushiensis, a plant native to the Dokdo Islands, Republic of Korea.</title>
        <authorList>
            <person name="Hwang Y.J."/>
        </authorList>
    </citation>
    <scope>NUCLEOTIDE SEQUENCE</scope>
    <source>
        <strain evidence="1">KUDC0405</strain>
    </source>
</reference>
<sequence length="560" mass="57064">MVTVQVPVRVDDDIPPSADGTTLTNTATMTADNATDKQSSAAVTLSVPSTLGATTTKSITPDGGPNVVGTETTATVTGTNSSNVPVTSMVISDPVLDDDGNPPAAGNPFTYLEVNRLADTDPITWPEGADTVQVRAYDSSTGEWVDGPVVDNPGNPSLPASVDPGDITGVQLIFTSTSEPAIPAGATGGVSVVLDQKTLVPDDEIPLTITNFADTTVTDADGDEARSDPASATYRIPANEIDVTAGKSFDPSVVHAGDPSTVTLKGGNASDDPLDSLTVTEPASAALNPLAAGGGMTFTQMGSGDPTDPATSGIVWPDSATSATITYSCAGTPAAPLTTTTANTLPAPPADCDPVTGFSVTFTGSINPGAEATVPFVVTTDTDQTLEESYHLNMVRVTGQRGANTGDDTAIAVLKTIADRIAVDVGKRVYPSSIPAYPGQIVTVQLSGRLLPFPDSTVDAQQIIVQDPQDFAGDEWYDSFNPQAVTATPVPACSTLTVQYTSDAGGTWADVPGMEAIHGATIYNGVIPDDIGAAADGIRFVYTADPAGADCSGVSRPGRP</sequence>